<proteinExistence type="predicted"/>
<dbReference type="InterPro" id="IPR050194">
    <property type="entry name" value="Glycosyltransferase_grp1"/>
</dbReference>
<accession>A0A2I8VQG3</accession>
<name>A0A2I8VQG3_9EURY</name>
<geneLocation type="plasmid" evidence="3">
    <name>unnamed1</name>
</geneLocation>
<sequence length="343" mass="36949">MVNLANGFASAGYTTDLVLVTKSGELLSEVSETVRTVDLGASRTATSIPQLRQYLRNVSPSTMISAMTHTNVAALIANGLAGGSTNMIVTEHGDFVKRYKYMTEGRKERFVAAIAGLLYPRADCVVANSQTVKNGIVNNTRVSESSVYVIPNPVVTDDLKRQKELPVDEWFEQLDEPIIISVGRLVPKKDYPTLLQAFRQLRENTAATLVIIGDGRSRPDLEALADELGINDYVVFAGELQNPFPYMSQSSVFALPSATEAFGNVIVEAMACGCPVVATRSSTGPVKILNNGEYGRLTPVGDANAMAEALRAELAAPTSKSALQARAMDFSIDAVLPLFEKLI</sequence>
<evidence type="ECO:0000313" key="4">
    <source>
        <dbReference type="Proteomes" id="UP000236584"/>
    </source>
</evidence>
<dbReference type="InterPro" id="IPR028098">
    <property type="entry name" value="Glyco_trans_4-like_N"/>
</dbReference>
<keyword evidence="4" id="KW-1185">Reference proteome</keyword>
<feature type="domain" description="Glycosyl transferase family 1" evidence="1">
    <location>
        <begin position="172"/>
        <end position="317"/>
    </location>
</feature>
<feature type="domain" description="Glycosyltransferase subfamily 4-like N-terminal" evidence="2">
    <location>
        <begin position="2"/>
        <end position="157"/>
    </location>
</feature>
<evidence type="ECO:0000259" key="2">
    <source>
        <dbReference type="Pfam" id="PF13439"/>
    </source>
</evidence>
<protein>
    <submittedName>
        <fullName evidence="3">Glycosyl transferase</fullName>
    </submittedName>
</protein>
<keyword evidence="3" id="KW-0614">Plasmid</keyword>
<dbReference type="KEGG" id="srub:C2R22_21385"/>
<dbReference type="PANTHER" id="PTHR45947:SF3">
    <property type="entry name" value="SULFOQUINOVOSYL TRANSFERASE SQD2"/>
    <property type="match status" value="1"/>
</dbReference>
<dbReference type="AlphaFoldDB" id="A0A2I8VQG3"/>
<reference evidence="3 4" key="1">
    <citation type="submission" date="2018-01" db="EMBL/GenBank/DDBJ databases">
        <title>Complete genome sequence of Salinigranum rubrum GX10T, an extremely halophilic archaeon isolated from a marine solar saltern.</title>
        <authorList>
            <person name="Han S."/>
        </authorList>
    </citation>
    <scope>NUCLEOTIDE SEQUENCE [LARGE SCALE GENOMIC DNA]</scope>
    <source>
        <strain evidence="3 4">GX10</strain>
        <plasmid evidence="4">Plasmid unnamed1</plasmid>
    </source>
</reference>
<dbReference type="PANTHER" id="PTHR45947">
    <property type="entry name" value="SULFOQUINOVOSYL TRANSFERASE SQD2"/>
    <property type="match status" value="1"/>
</dbReference>
<keyword evidence="3" id="KW-0808">Transferase</keyword>
<dbReference type="Gene3D" id="3.40.50.2000">
    <property type="entry name" value="Glycogen Phosphorylase B"/>
    <property type="match status" value="2"/>
</dbReference>
<dbReference type="Pfam" id="PF13439">
    <property type="entry name" value="Glyco_transf_4"/>
    <property type="match status" value="1"/>
</dbReference>
<gene>
    <name evidence="3" type="ORF">C2R22_21385</name>
</gene>
<dbReference type="Pfam" id="PF00534">
    <property type="entry name" value="Glycos_transf_1"/>
    <property type="match status" value="1"/>
</dbReference>
<evidence type="ECO:0000259" key="1">
    <source>
        <dbReference type="Pfam" id="PF00534"/>
    </source>
</evidence>
<evidence type="ECO:0000313" key="3">
    <source>
        <dbReference type="EMBL" id="AUV84136.1"/>
    </source>
</evidence>
<dbReference type="GO" id="GO:0016757">
    <property type="term" value="F:glycosyltransferase activity"/>
    <property type="evidence" value="ECO:0007669"/>
    <property type="project" value="InterPro"/>
</dbReference>
<dbReference type="SUPFAM" id="SSF53756">
    <property type="entry name" value="UDP-Glycosyltransferase/glycogen phosphorylase"/>
    <property type="match status" value="1"/>
</dbReference>
<dbReference type="InterPro" id="IPR001296">
    <property type="entry name" value="Glyco_trans_1"/>
</dbReference>
<organism evidence="3 4">
    <name type="scientific">Salinigranum rubrum</name>
    <dbReference type="NCBI Taxonomy" id="755307"/>
    <lineage>
        <taxon>Archaea</taxon>
        <taxon>Methanobacteriati</taxon>
        <taxon>Methanobacteriota</taxon>
        <taxon>Stenosarchaea group</taxon>
        <taxon>Halobacteria</taxon>
        <taxon>Halobacteriales</taxon>
        <taxon>Haloferacaceae</taxon>
        <taxon>Salinigranum</taxon>
    </lineage>
</organism>
<dbReference type="EMBL" id="CP026310">
    <property type="protein sequence ID" value="AUV84136.1"/>
    <property type="molecule type" value="Genomic_DNA"/>
</dbReference>
<dbReference type="CDD" id="cd03811">
    <property type="entry name" value="GT4_GT28_WabH-like"/>
    <property type="match status" value="1"/>
</dbReference>
<dbReference type="Proteomes" id="UP000236584">
    <property type="component" value="Plasmid unnamed1"/>
</dbReference>